<evidence type="ECO:0000313" key="2">
    <source>
        <dbReference type="Proteomes" id="UP000037982"/>
    </source>
</evidence>
<accession>A0A0N0XUJ9</accession>
<proteinExistence type="predicted"/>
<dbReference type="Pfam" id="PF02450">
    <property type="entry name" value="LCAT"/>
    <property type="match status" value="1"/>
</dbReference>
<dbReference type="EMBL" id="LGKG01000139">
    <property type="protein sequence ID" value="KPC62496.1"/>
    <property type="molecule type" value="Genomic_DNA"/>
</dbReference>
<dbReference type="PATRIC" id="fig|66876.3.peg.4226"/>
<dbReference type="GO" id="GO:0008374">
    <property type="term" value="F:O-acyltransferase activity"/>
    <property type="evidence" value="ECO:0007669"/>
    <property type="project" value="InterPro"/>
</dbReference>
<dbReference type="AlphaFoldDB" id="A0A0N0XUJ9"/>
<evidence type="ECO:0008006" key="3">
    <source>
        <dbReference type="Google" id="ProtNLM"/>
    </source>
</evidence>
<organism evidence="1 2">
    <name type="scientific">Streptomyces chattanoogensis</name>
    <dbReference type="NCBI Taxonomy" id="66876"/>
    <lineage>
        <taxon>Bacteria</taxon>
        <taxon>Bacillati</taxon>
        <taxon>Actinomycetota</taxon>
        <taxon>Actinomycetes</taxon>
        <taxon>Kitasatosporales</taxon>
        <taxon>Streptomycetaceae</taxon>
        <taxon>Streptomyces</taxon>
    </lineage>
</organism>
<dbReference type="SUPFAM" id="SSF53474">
    <property type="entry name" value="alpha/beta-Hydrolases"/>
    <property type="match status" value="1"/>
</dbReference>
<keyword evidence="2" id="KW-1185">Reference proteome</keyword>
<protein>
    <recommendedName>
        <fullName evidence="3">Lecithin:cholesterol acyltransferase</fullName>
    </recommendedName>
</protein>
<gene>
    <name evidence="1" type="ORF">ADL29_19205</name>
</gene>
<comment type="caution">
    <text evidence="1">The sequence shown here is derived from an EMBL/GenBank/DDBJ whole genome shotgun (WGS) entry which is preliminary data.</text>
</comment>
<sequence length="460" mass="49390">MGSELYDTTTGTVLWGLANPGWLGKAWTTRKGLRPLHLTEDERSGKTGRVKARRLLRTPAWSPFLRGIEPYHELLTTIRHSVAHQDAILPFAYDWRLPVATNALELATAARDHLEQWRRHPAHAAARKHRVDEREGRLVFIAHSMGGLLTQAALALGPDGDLAADTRGVMTLGTPFQGAVMAAAILNTGQGAPLPLPHGKLRTLASTMPGVHDLLPRFPCLDEGLTVRRLAPADVADLGGDKDLAVQSQAFHDRLRGHALPGHRAVVGVSQRTLQSMTLEDGVVTGFEHAFREHTDGELMRDAHGVPRRFPVGGDGTVHKESAARTRTVIPLALQHGALATGDAAMEAVTSFLEEDEHLGPDQAASGLGLTVPDFVTPGTTWEIQVTGTDDPAGITCTVTGTDGGFTKPARLYADEDDALTARIQVPDAGLYRVTVEADGPTPLTQLVLAGPEEDDSDEE</sequence>
<evidence type="ECO:0000313" key="1">
    <source>
        <dbReference type="EMBL" id="KPC62496.1"/>
    </source>
</evidence>
<name>A0A0N0XUJ9_9ACTN</name>
<dbReference type="GO" id="GO:0006629">
    <property type="term" value="P:lipid metabolic process"/>
    <property type="evidence" value="ECO:0007669"/>
    <property type="project" value="InterPro"/>
</dbReference>
<dbReference type="Gene3D" id="3.40.50.1820">
    <property type="entry name" value="alpha/beta hydrolase"/>
    <property type="match status" value="1"/>
</dbReference>
<dbReference type="InterPro" id="IPR003386">
    <property type="entry name" value="LACT/PDAT_acylTrfase"/>
</dbReference>
<reference evidence="2" key="1">
    <citation type="submission" date="2015-07" db="EMBL/GenBank/DDBJ databases">
        <authorList>
            <person name="Ju K.-S."/>
            <person name="Doroghazi J.R."/>
            <person name="Metcalf W.W."/>
        </authorList>
    </citation>
    <scope>NUCLEOTIDE SEQUENCE [LARGE SCALE GENOMIC DNA]</scope>
    <source>
        <strain evidence="2">NRRL ISP-5002</strain>
    </source>
</reference>
<dbReference type="InterPro" id="IPR029058">
    <property type="entry name" value="AB_hydrolase_fold"/>
</dbReference>
<dbReference type="Proteomes" id="UP000037982">
    <property type="component" value="Unassembled WGS sequence"/>
</dbReference>